<organism evidence="2 3">
    <name type="scientific">Drouetiella hepatica Uher 2000/2452</name>
    <dbReference type="NCBI Taxonomy" id="904376"/>
    <lineage>
        <taxon>Bacteria</taxon>
        <taxon>Bacillati</taxon>
        <taxon>Cyanobacteriota</taxon>
        <taxon>Cyanophyceae</taxon>
        <taxon>Oculatellales</taxon>
        <taxon>Oculatellaceae</taxon>
        <taxon>Drouetiella</taxon>
    </lineage>
</organism>
<proteinExistence type="predicted"/>
<sequence length="468" mass="51937">MPSTPPASSHYWIRNAHIPVALLHQPHAAIAAQQTFEGLSCIDIEIREGAIAQVIPAHSQIPADSQVETIDLRQGIVFPCFVDMHTHLDKGHTWGRAPNLQGTFENALTTVETDRQKNWNVEDVYRRMEFGLKCSYAHGTQAIRTHIDSLEGQAIVSLEALKMLQTEWQGRLSLQAVSLLPLESFETSEGEKIADLFAASGGVLGGLVLMNERLDHQLDRVFAMAIDRGLSLDFHTDESGDPEEITLRHVASAAIRHQFTNQIVCGHCCSLAVQPPNEVKKTMDLVKEARIGIVSLPMCNLYLQDRNQQASQHFAQTLSSASPDLMPYPADIPTHTPRWRGVTLLHELRHSGIPVAVASDNCRDPFYGFGDHDMVEVLTQATRIAHFDAPYGDWCRTVTQTPAELMGLSAMAQIGIGLPADLVLFKARHYSELFARPQSDRVVLRQGRAIDRTLPDYADLDDLVQNPT</sequence>
<dbReference type="PANTHER" id="PTHR32027">
    <property type="entry name" value="CYTOSINE DEAMINASE"/>
    <property type="match status" value="1"/>
</dbReference>
<accession>A0A951UPB3</accession>
<dbReference type="EMBL" id="JAHHHD010000013">
    <property type="protein sequence ID" value="MBW4659633.1"/>
    <property type="molecule type" value="Genomic_DNA"/>
</dbReference>
<dbReference type="CDD" id="cd01293">
    <property type="entry name" value="Bact_CD"/>
    <property type="match status" value="1"/>
</dbReference>
<feature type="domain" description="Amidohydrolase 3" evidence="1">
    <location>
        <begin position="213"/>
        <end position="442"/>
    </location>
</feature>
<dbReference type="Gene3D" id="3.20.20.140">
    <property type="entry name" value="Metal-dependent hydrolases"/>
    <property type="match status" value="1"/>
</dbReference>
<evidence type="ECO:0000259" key="1">
    <source>
        <dbReference type="Pfam" id="PF07969"/>
    </source>
</evidence>
<dbReference type="NCBIfam" id="NF005759">
    <property type="entry name" value="PRK07583.1"/>
    <property type="match status" value="1"/>
</dbReference>
<reference evidence="2" key="2">
    <citation type="journal article" date="2022" name="Microbiol. Resour. Announc.">
        <title>Metagenome Sequencing to Explore Phylogenomics of Terrestrial Cyanobacteria.</title>
        <authorList>
            <person name="Ward R.D."/>
            <person name="Stajich J.E."/>
            <person name="Johansen J.R."/>
            <person name="Huntemann M."/>
            <person name="Clum A."/>
            <person name="Foster B."/>
            <person name="Foster B."/>
            <person name="Roux S."/>
            <person name="Palaniappan K."/>
            <person name="Varghese N."/>
            <person name="Mukherjee S."/>
            <person name="Reddy T.B.K."/>
            <person name="Daum C."/>
            <person name="Copeland A."/>
            <person name="Chen I.A."/>
            <person name="Ivanova N.N."/>
            <person name="Kyrpides N.C."/>
            <person name="Shapiro N."/>
            <person name="Eloe-Fadrosh E.A."/>
            <person name="Pietrasiak N."/>
        </authorList>
    </citation>
    <scope>NUCLEOTIDE SEQUENCE</scope>
    <source>
        <strain evidence="2">UHER 2000/2452</strain>
    </source>
</reference>
<keyword evidence="2" id="KW-0378">Hydrolase</keyword>
<dbReference type="GO" id="GO:0006209">
    <property type="term" value="P:cytosine catabolic process"/>
    <property type="evidence" value="ECO:0007669"/>
    <property type="project" value="TreeGrafter"/>
</dbReference>
<gene>
    <name evidence="2" type="ORF">KME15_13235</name>
</gene>
<evidence type="ECO:0000313" key="2">
    <source>
        <dbReference type="EMBL" id="MBW4659633.1"/>
    </source>
</evidence>
<name>A0A951UPB3_9CYAN</name>
<dbReference type="PANTHER" id="PTHR32027:SF0">
    <property type="entry name" value="CYTOSINE DEAMINASE"/>
    <property type="match status" value="1"/>
</dbReference>
<dbReference type="Proteomes" id="UP000757435">
    <property type="component" value="Unassembled WGS sequence"/>
</dbReference>
<dbReference type="AlphaFoldDB" id="A0A951UPB3"/>
<evidence type="ECO:0000313" key="3">
    <source>
        <dbReference type="Proteomes" id="UP000757435"/>
    </source>
</evidence>
<dbReference type="InterPro" id="IPR013108">
    <property type="entry name" value="Amidohydro_3"/>
</dbReference>
<reference evidence="2" key="1">
    <citation type="submission" date="2021-05" db="EMBL/GenBank/DDBJ databases">
        <authorList>
            <person name="Pietrasiak N."/>
            <person name="Ward R."/>
            <person name="Stajich J.E."/>
            <person name="Kurbessoian T."/>
        </authorList>
    </citation>
    <scope>NUCLEOTIDE SEQUENCE</scope>
    <source>
        <strain evidence="2">UHER 2000/2452</strain>
    </source>
</reference>
<dbReference type="InterPro" id="IPR052349">
    <property type="entry name" value="Metallo-hydrolase_Enzymes"/>
</dbReference>
<dbReference type="GO" id="GO:0004131">
    <property type="term" value="F:cytosine deaminase activity"/>
    <property type="evidence" value="ECO:0007669"/>
    <property type="project" value="UniProtKB-EC"/>
</dbReference>
<dbReference type="SUPFAM" id="SSF51338">
    <property type="entry name" value="Composite domain of metallo-dependent hydrolases"/>
    <property type="match status" value="1"/>
</dbReference>
<dbReference type="Pfam" id="PF07969">
    <property type="entry name" value="Amidohydro_3"/>
    <property type="match status" value="1"/>
</dbReference>
<dbReference type="InterPro" id="IPR032466">
    <property type="entry name" value="Metal_Hydrolase"/>
</dbReference>
<dbReference type="EC" id="3.5.4.1" evidence="2"/>
<comment type="caution">
    <text evidence="2">The sequence shown here is derived from an EMBL/GenBank/DDBJ whole genome shotgun (WGS) entry which is preliminary data.</text>
</comment>
<dbReference type="InterPro" id="IPR011059">
    <property type="entry name" value="Metal-dep_hydrolase_composite"/>
</dbReference>
<protein>
    <submittedName>
        <fullName evidence="2">Cytosine deaminase</fullName>
        <ecNumber evidence="2">3.5.4.1</ecNumber>
    </submittedName>
</protein>
<dbReference type="SUPFAM" id="SSF51556">
    <property type="entry name" value="Metallo-dependent hydrolases"/>
    <property type="match status" value="1"/>
</dbReference>
<dbReference type="GO" id="GO:0035888">
    <property type="term" value="F:isoguanine deaminase activity"/>
    <property type="evidence" value="ECO:0007669"/>
    <property type="project" value="TreeGrafter"/>
</dbReference>